<sequence length="361" mass="37858">MAFPSVASLFIILFLNVWALARAVSFSSIGLGAGAGSPKFGVFGLSGVLGNGNIAAVGTGGSGGGVSGATSVISPAGKTSNEGDVVAAGSPGAIPNMDLSSLLARPVEAVPDYRDTGASRGYTSTESSERKKRKVKVKKKTSSWQTEGRHAPKMCWTVSKHCCYEEVQKGYECKDYYAYKYARCHPVIEFDEVCGDIKETPAEHPRPKGRVKYEESVLKNYDANYGPHVAGYPKDGESEYYRTDTIPSKPHGVTENAYPAPQAYESGSGGGTYKTENKQSANETEIIVESSEVGETGSQGYQASGAEQPYDGETAGNSAENAVEQNMSKSSEEDAAGGSYASGSAELPAAGASYDGNGPSY</sequence>
<feature type="region of interest" description="Disordered" evidence="1">
    <location>
        <begin position="114"/>
        <end position="143"/>
    </location>
</feature>
<evidence type="ECO:0000313" key="4">
    <source>
        <dbReference type="Proteomes" id="UP000247409"/>
    </source>
</evidence>
<dbReference type="EMBL" id="NBIV01000044">
    <property type="protein sequence ID" value="PXF46110.1"/>
    <property type="molecule type" value="Genomic_DNA"/>
</dbReference>
<dbReference type="OrthoDB" id="10526139at2759"/>
<feature type="region of interest" description="Disordered" evidence="1">
    <location>
        <begin position="230"/>
        <end position="361"/>
    </location>
</feature>
<evidence type="ECO:0000256" key="2">
    <source>
        <dbReference type="SAM" id="SignalP"/>
    </source>
</evidence>
<organism evidence="3 4">
    <name type="scientific">Gracilariopsis chorda</name>
    <dbReference type="NCBI Taxonomy" id="448386"/>
    <lineage>
        <taxon>Eukaryota</taxon>
        <taxon>Rhodophyta</taxon>
        <taxon>Florideophyceae</taxon>
        <taxon>Rhodymeniophycidae</taxon>
        <taxon>Gracilariales</taxon>
        <taxon>Gracilariaceae</taxon>
        <taxon>Gracilariopsis</taxon>
    </lineage>
</organism>
<gene>
    <name evidence="3" type="ORF">BWQ96_04116</name>
</gene>
<protein>
    <submittedName>
        <fullName evidence="3">Uncharacterized protein</fullName>
    </submittedName>
</protein>
<feature type="compositionally biased region" description="Polar residues" evidence="1">
    <location>
        <begin position="315"/>
        <end position="329"/>
    </location>
</feature>
<name>A0A2V3IYA0_9FLOR</name>
<comment type="caution">
    <text evidence="3">The sequence shown here is derived from an EMBL/GenBank/DDBJ whole genome shotgun (WGS) entry which is preliminary data.</text>
</comment>
<dbReference type="Proteomes" id="UP000247409">
    <property type="component" value="Unassembled WGS sequence"/>
</dbReference>
<dbReference type="AlphaFoldDB" id="A0A2V3IYA0"/>
<proteinExistence type="predicted"/>
<feature type="compositionally biased region" description="Basic residues" evidence="1">
    <location>
        <begin position="130"/>
        <end position="141"/>
    </location>
</feature>
<evidence type="ECO:0000256" key="1">
    <source>
        <dbReference type="SAM" id="MobiDB-lite"/>
    </source>
</evidence>
<feature type="chain" id="PRO_5016026585" evidence="2">
    <location>
        <begin position="24"/>
        <end position="361"/>
    </location>
</feature>
<accession>A0A2V3IYA0</accession>
<reference evidence="3 4" key="1">
    <citation type="journal article" date="2018" name="Mol. Biol. Evol.">
        <title>Analysis of the draft genome of the red seaweed Gracilariopsis chorda provides insights into genome size evolution in Rhodophyta.</title>
        <authorList>
            <person name="Lee J."/>
            <person name="Yang E.C."/>
            <person name="Graf L."/>
            <person name="Yang J.H."/>
            <person name="Qiu H."/>
            <person name="Zel Zion U."/>
            <person name="Chan C.X."/>
            <person name="Stephens T.G."/>
            <person name="Weber A.P.M."/>
            <person name="Boo G.H."/>
            <person name="Boo S.M."/>
            <person name="Kim K.M."/>
            <person name="Shin Y."/>
            <person name="Jung M."/>
            <person name="Lee S.J."/>
            <person name="Yim H.S."/>
            <person name="Lee J.H."/>
            <person name="Bhattacharya D."/>
            <person name="Yoon H.S."/>
        </authorList>
    </citation>
    <scope>NUCLEOTIDE SEQUENCE [LARGE SCALE GENOMIC DNA]</scope>
    <source>
        <strain evidence="3 4">SKKU-2015</strain>
        <tissue evidence="3">Whole body</tissue>
    </source>
</reference>
<feature type="compositionally biased region" description="Low complexity" evidence="1">
    <location>
        <begin position="336"/>
        <end position="346"/>
    </location>
</feature>
<evidence type="ECO:0000313" key="3">
    <source>
        <dbReference type="EMBL" id="PXF46110.1"/>
    </source>
</evidence>
<feature type="signal peptide" evidence="2">
    <location>
        <begin position="1"/>
        <end position="23"/>
    </location>
</feature>
<keyword evidence="4" id="KW-1185">Reference proteome</keyword>
<keyword evidence="2" id="KW-0732">Signal</keyword>